<keyword evidence="5" id="KW-0479">Metal-binding</keyword>
<evidence type="ECO:0000256" key="5">
    <source>
        <dbReference type="ARBA" id="ARBA00022723"/>
    </source>
</evidence>
<dbReference type="EMBL" id="JAHCVJ010000013">
    <property type="protein sequence ID" value="MBT0666538.1"/>
    <property type="molecule type" value="Genomic_DNA"/>
</dbReference>
<evidence type="ECO:0000256" key="3">
    <source>
        <dbReference type="ARBA" id="ARBA00022679"/>
    </source>
</evidence>
<keyword evidence="2" id="KW-0489">Methyltransferase</keyword>
<keyword evidence="6" id="KW-0408">Iron</keyword>
<dbReference type="GO" id="GO:0051539">
    <property type="term" value="F:4 iron, 4 sulfur cluster binding"/>
    <property type="evidence" value="ECO:0007669"/>
    <property type="project" value="UniProtKB-KW"/>
</dbReference>
<keyword evidence="3" id="KW-0808">Transferase</keyword>
<sequence length="458" mass="50923">MKILLLNPINRTYVVMPSLGLGYLAAILQEEGHEVSVLNTAKERMTFDGFSALVIAEQYDIIGFQLFTYDLNPVKRHLDIIKRLSGNTITVAGGPHPSGDPEGTLVYLDQLDFAFQGEAETGLPLLLDKLSGGSVDLTAIPGLVWRDSGAVRKNPPIFIEDLNTLPMPAWDLLCPESFPEAPHGAFTRAFPTAPIVITRGCSSRCTFCAGSCINGKRIRRRSMDNVMAELHHLAGRGIREFHIEDENFTASPEYVLAFCGRLKAEGFGMSWSLPSGVRLDTLTRDVVVALADAGCYSLAVGVEFGSDRLLRLTGKGVTLELIRERLKLFAGVGIKLTGFFMFGIPGETYEEMKETVKFAMELPIHRAQFNIFMPLPGSVEWDKLKKAGHLGHLEWDHFFVHDVAYTDGSVLPAKLKRLHRMAVLRFYGRPKILLGVVAEIRSPRHFFYLLKRFADTLL</sequence>
<proteinExistence type="predicted"/>
<comment type="cofactor">
    <cofactor evidence="1">
        <name>[4Fe-4S] cluster</name>
        <dbReference type="ChEBI" id="CHEBI:49883"/>
    </cofactor>
</comment>
<dbReference type="GO" id="GO:0031419">
    <property type="term" value="F:cobalamin binding"/>
    <property type="evidence" value="ECO:0007669"/>
    <property type="project" value="InterPro"/>
</dbReference>
<organism evidence="10 11">
    <name type="scientific">Geoanaerobacter pelophilus</name>
    <dbReference type="NCBI Taxonomy" id="60036"/>
    <lineage>
        <taxon>Bacteria</taxon>
        <taxon>Pseudomonadati</taxon>
        <taxon>Thermodesulfobacteriota</taxon>
        <taxon>Desulfuromonadia</taxon>
        <taxon>Geobacterales</taxon>
        <taxon>Geobacteraceae</taxon>
        <taxon>Geoanaerobacter</taxon>
    </lineage>
</organism>
<evidence type="ECO:0000256" key="2">
    <source>
        <dbReference type="ARBA" id="ARBA00022603"/>
    </source>
</evidence>
<dbReference type="CDD" id="cd02068">
    <property type="entry name" value="radical_SAM_B12_BD"/>
    <property type="match status" value="1"/>
</dbReference>
<gene>
    <name evidence="10" type="ORF">KI809_19690</name>
</gene>
<comment type="caution">
    <text evidence="10">The sequence shown here is derived from an EMBL/GenBank/DDBJ whole genome shotgun (WGS) entry which is preliminary data.</text>
</comment>
<dbReference type="SFLD" id="SFLDG01123">
    <property type="entry name" value="methyltransferase_(Class_B)"/>
    <property type="match status" value="1"/>
</dbReference>
<dbReference type="InterPro" id="IPR006158">
    <property type="entry name" value="Cobalamin-bd"/>
</dbReference>
<dbReference type="CDD" id="cd01335">
    <property type="entry name" value="Radical_SAM"/>
    <property type="match status" value="1"/>
</dbReference>
<dbReference type="Pfam" id="PF02310">
    <property type="entry name" value="B12-binding"/>
    <property type="match status" value="1"/>
</dbReference>
<dbReference type="Gene3D" id="3.40.50.280">
    <property type="entry name" value="Cobalamin-binding domain"/>
    <property type="match status" value="1"/>
</dbReference>
<dbReference type="PANTHER" id="PTHR43409">
    <property type="entry name" value="ANAEROBIC MAGNESIUM-PROTOPORPHYRIN IX MONOMETHYL ESTER CYCLASE-RELATED"/>
    <property type="match status" value="1"/>
</dbReference>
<dbReference type="InterPro" id="IPR023404">
    <property type="entry name" value="rSAM_horseshoe"/>
</dbReference>
<evidence type="ECO:0000256" key="6">
    <source>
        <dbReference type="ARBA" id="ARBA00023004"/>
    </source>
</evidence>
<dbReference type="AlphaFoldDB" id="A0AAW4L6L3"/>
<feature type="domain" description="B12-binding" evidence="8">
    <location>
        <begin position="1"/>
        <end position="137"/>
    </location>
</feature>
<dbReference type="PANTHER" id="PTHR43409:SF7">
    <property type="entry name" value="BLL1977 PROTEIN"/>
    <property type="match status" value="1"/>
</dbReference>
<dbReference type="InterPro" id="IPR058240">
    <property type="entry name" value="rSAM_sf"/>
</dbReference>
<dbReference type="SUPFAM" id="SSF52242">
    <property type="entry name" value="Cobalamin (vitamin B12)-binding domain"/>
    <property type="match status" value="1"/>
</dbReference>
<evidence type="ECO:0000256" key="7">
    <source>
        <dbReference type="ARBA" id="ARBA00023014"/>
    </source>
</evidence>
<reference evidence="10 11" key="1">
    <citation type="submission" date="2021-05" db="EMBL/GenBank/DDBJ databases">
        <title>The draft genome of Geobacter pelophilus DSM 12255.</title>
        <authorList>
            <person name="Xu Z."/>
            <person name="Masuda Y."/>
            <person name="Itoh H."/>
            <person name="Senoo K."/>
        </authorList>
    </citation>
    <scope>NUCLEOTIDE SEQUENCE [LARGE SCALE GENOMIC DNA]</scope>
    <source>
        <strain evidence="10 11">DSM 12255</strain>
    </source>
</reference>
<dbReference type="SFLD" id="SFLDG01082">
    <property type="entry name" value="B12-binding_domain_containing"/>
    <property type="match status" value="1"/>
</dbReference>
<dbReference type="InterPro" id="IPR006638">
    <property type="entry name" value="Elp3/MiaA/NifB-like_rSAM"/>
</dbReference>
<dbReference type="Pfam" id="PF04055">
    <property type="entry name" value="Radical_SAM"/>
    <property type="match status" value="1"/>
</dbReference>
<dbReference type="InterPro" id="IPR034466">
    <property type="entry name" value="Methyltransferase_Class_B"/>
</dbReference>
<evidence type="ECO:0000259" key="9">
    <source>
        <dbReference type="PROSITE" id="PS51918"/>
    </source>
</evidence>
<dbReference type="GO" id="GO:0005829">
    <property type="term" value="C:cytosol"/>
    <property type="evidence" value="ECO:0007669"/>
    <property type="project" value="TreeGrafter"/>
</dbReference>
<dbReference type="Proteomes" id="UP000811899">
    <property type="component" value="Unassembled WGS sequence"/>
</dbReference>
<evidence type="ECO:0000313" key="11">
    <source>
        <dbReference type="Proteomes" id="UP000811899"/>
    </source>
</evidence>
<evidence type="ECO:0000259" key="8">
    <source>
        <dbReference type="PROSITE" id="PS51332"/>
    </source>
</evidence>
<dbReference type="PROSITE" id="PS51332">
    <property type="entry name" value="B12_BINDING"/>
    <property type="match status" value="1"/>
</dbReference>
<keyword evidence="7" id="KW-0411">Iron-sulfur</keyword>
<dbReference type="GO" id="GO:0003824">
    <property type="term" value="F:catalytic activity"/>
    <property type="evidence" value="ECO:0007669"/>
    <property type="project" value="InterPro"/>
</dbReference>
<dbReference type="PROSITE" id="PS51918">
    <property type="entry name" value="RADICAL_SAM"/>
    <property type="match status" value="1"/>
</dbReference>
<dbReference type="RefSeq" id="WP_214173309.1">
    <property type="nucleotide sequence ID" value="NZ_JAHCVJ010000013.1"/>
</dbReference>
<dbReference type="InterPro" id="IPR036724">
    <property type="entry name" value="Cobalamin-bd_sf"/>
</dbReference>
<protein>
    <submittedName>
        <fullName evidence="10">B12-binding domain-containing radical SAM protein</fullName>
    </submittedName>
</protein>
<dbReference type="InterPro" id="IPR051198">
    <property type="entry name" value="BchE-like"/>
</dbReference>
<dbReference type="SMART" id="SM00729">
    <property type="entry name" value="Elp3"/>
    <property type="match status" value="1"/>
</dbReference>
<name>A0AAW4L6L3_9BACT</name>
<feature type="domain" description="Radical SAM core" evidence="9">
    <location>
        <begin position="187"/>
        <end position="402"/>
    </location>
</feature>
<dbReference type="Gene3D" id="3.80.30.20">
    <property type="entry name" value="tm_1862 like domain"/>
    <property type="match status" value="1"/>
</dbReference>
<dbReference type="SFLD" id="SFLDS00029">
    <property type="entry name" value="Radical_SAM"/>
    <property type="match status" value="1"/>
</dbReference>
<keyword evidence="11" id="KW-1185">Reference proteome</keyword>
<dbReference type="SUPFAM" id="SSF102114">
    <property type="entry name" value="Radical SAM enzymes"/>
    <property type="match status" value="1"/>
</dbReference>
<keyword evidence="4" id="KW-0949">S-adenosyl-L-methionine</keyword>
<evidence type="ECO:0000256" key="4">
    <source>
        <dbReference type="ARBA" id="ARBA00022691"/>
    </source>
</evidence>
<dbReference type="InterPro" id="IPR007197">
    <property type="entry name" value="rSAM"/>
</dbReference>
<evidence type="ECO:0000256" key="1">
    <source>
        <dbReference type="ARBA" id="ARBA00001966"/>
    </source>
</evidence>
<accession>A0AAW4L6L3</accession>
<evidence type="ECO:0000313" key="10">
    <source>
        <dbReference type="EMBL" id="MBT0666538.1"/>
    </source>
</evidence>
<dbReference type="GO" id="GO:0046872">
    <property type="term" value="F:metal ion binding"/>
    <property type="evidence" value="ECO:0007669"/>
    <property type="project" value="UniProtKB-KW"/>
</dbReference>